<proteinExistence type="predicted"/>
<gene>
    <name evidence="1" type="ORF">S01H1_14930</name>
</gene>
<accession>X0SZQ1</accession>
<sequence length="161" mass="17456">MAYPVYESFAEEKVSTLESSIVIDKPAGVAENDLMVAVIAQGRSGDPWTMTPPGGWSTFYNGTYYGGATLSAFYKIAGDSEPSDYTFTFDATQRAYGFIIRVSGVRVADPINIFDKESDATDTPRSPSVVTTEDECLILRAFAMDNIFITEDSGYPAAHTG</sequence>
<comment type="caution">
    <text evidence="1">The sequence shown here is derived from an EMBL/GenBank/DDBJ whole genome shotgun (WGS) entry which is preliminary data.</text>
</comment>
<organism evidence="1">
    <name type="scientific">marine sediment metagenome</name>
    <dbReference type="NCBI Taxonomy" id="412755"/>
    <lineage>
        <taxon>unclassified sequences</taxon>
        <taxon>metagenomes</taxon>
        <taxon>ecological metagenomes</taxon>
    </lineage>
</organism>
<dbReference type="AlphaFoldDB" id="X0SZQ1"/>
<name>X0SZQ1_9ZZZZ</name>
<reference evidence="1" key="1">
    <citation type="journal article" date="2014" name="Front. Microbiol.">
        <title>High frequency of phylogenetically diverse reductive dehalogenase-homologous genes in deep subseafloor sedimentary metagenomes.</title>
        <authorList>
            <person name="Kawai M."/>
            <person name="Futagami T."/>
            <person name="Toyoda A."/>
            <person name="Takaki Y."/>
            <person name="Nishi S."/>
            <person name="Hori S."/>
            <person name="Arai W."/>
            <person name="Tsubouchi T."/>
            <person name="Morono Y."/>
            <person name="Uchiyama I."/>
            <person name="Ito T."/>
            <person name="Fujiyama A."/>
            <person name="Inagaki F."/>
            <person name="Takami H."/>
        </authorList>
    </citation>
    <scope>NUCLEOTIDE SEQUENCE</scope>
    <source>
        <strain evidence="1">Expedition CK06-06</strain>
    </source>
</reference>
<evidence type="ECO:0000313" key="1">
    <source>
        <dbReference type="EMBL" id="GAF69290.1"/>
    </source>
</evidence>
<protein>
    <submittedName>
        <fullName evidence="1">Uncharacterized protein</fullName>
    </submittedName>
</protein>
<feature type="non-terminal residue" evidence="1">
    <location>
        <position position="161"/>
    </location>
</feature>
<dbReference type="EMBL" id="BARS01007783">
    <property type="protein sequence ID" value="GAF69290.1"/>
    <property type="molecule type" value="Genomic_DNA"/>
</dbReference>